<dbReference type="InterPro" id="IPR002509">
    <property type="entry name" value="NODB_dom"/>
</dbReference>
<dbReference type="SUPFAM" id="SSF88713">
    <property type="entry name" value="Glycoside hydrolase/deacetylase"/>
    <property type="match status" value="1"/>
</dbReference>
<reference evidence="2 3" key="1">
    <citation type="submission" date="2015-07" db="EMBL/GenBank/DDBJ databases">
        <title>Genome sequence of Leptolinea tardivitalis DSM 16556.</title>
        <authorList>
            <person name="Hemp J."/>
            <person name="Ward L.M."/>
            <person name="Pace L.A."/>
            <person name="Fischer W.W."/>
        </authorList>
    </citation>
    <scope>NUCLEOTIDE SEQUENCE [LARGE SCALE GENOMIC DNA]</scope>
    <source>
        <strain evidence="2 3">YMTK-2</strain>
    </source>
</reference>
<comment type="caution">
    <text evidence="2">The sequence shown here is derived from an EMBL/GenBank/DDBJ whole genome shotgun (WGS) entry which is preliminary data.</text>
</comment>
<evidence type="ECO:0000313" key="2">
    <source>
        <dbReference type="EMBL" id="KPL71605.1"/>
    </source>
</evidence>
<dbReference type="GO" id="GO:0016810">
    <property type="term" value="F:hydrolase activity, acting on carbon-nitrogen (but not peptide) bonds"/>
    <property type="evidence" value="ECO:0007669"/>
    <property type="project" value="InterPro"/>
</dbReference>
<protein>
    <recommendedName>
        <fullName evidence="1">NodB homology domain-containing protein</fullName>
    </recommendedName>
</protein>
<dbReference type="AlphaFoldDB" id="A0A0P6WYE9"/>
<dbReference type="Pfam" id="PF01522">
    <property type="entry name" value="Polysacc_deac_1"/>
    <property type="match status" value="1"/>
</dbReference>
<dbReference type="Proteomes" id="UP000050430">
    <property type="component" value="Unassembled WGS sequence"/>
</dbReference>
<proteinExistence type="predicted"/>
<dbReference type="OrthoDB" id="8444720at2"/>
<dbReference type="EMBL" id="LGCK01000010">
    <property type="protein sequence ID" value="KPL71605.1"/>
    <property type="molecule type" value="Genomic_DNA"/>
</dbReference>
<evidence type="ECO:0000313" key="3">
    <source>
        <dbReference type="Proteomes" id="UP000050430"/>
    </source>
</evidence>
<dbReference type="STRING" id="229920.ADM99_08960"/>
<gene>
    <name evidence="2" type="ORF">ADM99_08960</name>
</gene>
<keyword evidence="3" id="KW-1185">Reference proteome</keyword>
<name>A0A0P6WYE9_9CHLR</name>
<dbReference type="Gene3D" id="3.20.20.370">
    <property type="entry name" value="Glycoside hydrolase/deacetylase"/>
    <property type="match status" value="1"/>
</dbReference>
<sequence>MSNISWNIWLIDRLGRMFPRVFWNRYTTLAQRQGFTRLYLLLSFDCDTDKDARAALLIDDWLEKRKIQRTYAVPGSILETNSTIYKSIGAKGSEFLNHGYLPHTVVENGVYSSTTFYHRMEPHQIAEDVNKGHGAVTKIIGRDPGGFRAPHFGRVPLSMQRNLIRPVLKTLGERFSTQTTPFVSFEKGPIWVDNDWVEFPVIGSSRAPFSVLDSYSYINNPSERKVTPQFAAVFRSTIEDLLTWKICGLLNFYVDPSHVVDDPGFFETLQIVHDRGIPSLTYSQALEMRNQGKF</sequence>
<evidence type="ECO:0000259" key="1">
    <source>
        <dbReference type="Pfam" id="PF01522"/>
    </source>
</evidence>
<dbReference type="GO" id="GO:0005975">
    <property type="term" value="P:carbohydrate metabolic process"/>
    <property type="evidence" value="ECO:0007669"/>
    <property type="project" value="InterPro"/>
</dbReference>
<dbReference type="InterPro" id="IPR011330">
    <property type="entry name" value="Glyco_hydro/deAcase_b/a-brl"/>
</dbReference>
<feature type="domain" description="NodB homology" evidence="1">
    <location>
        <begin position="42"/>
        <end position="151"/>
    </location>
</feature>
<organism evidence="2 3">
    <name type="scientific">Leptolinea tardivitalis</name>
    <dbReference type="NCBI Taxonomy" id="229920"/>
    <lineage>
        <taxon>Bacteria</taxon>
        <taxon>Bacillati</taxon>
        <taxon>Chloroflexota</taxon>
        <taxon>Anaerolineae</taxon>
        <taxon>Anaerolineales</taxon>
        <taxon>Anaerolineaceae</taxon>
        <taxon>Leptolinea</taxon>
    </lineage>
</organism>
<dbReference type="RefSeq" id="WP_062420183.1">
    <property type="nucleotide sequence ID" value="NZ_BBYA01000001.1"/>
</dbReference>
<accession>A0A0P6WYE9</accession>